<evidence type="ECO:0000256" key="1">
    <source>
        <dbReference type="SAM" id="MobiDB-lite"/>
    </source>
</evidence>
<feature type="region of interest" description="Disordered" evidence="1">
    <location>
        <begin position="269"/>
        <end position="290"/>
    </location>
</feature>
<reference evidence="2" key="1">
    <citation type="submission" date="2020-11" db="EMBL/GenBank/DDBJ databases">
        <authorList>
            <consortium name="DOE Joint Genome Institute"/>
            <person name="Ahrendt S."/>
            <person name="Riley R."/>
            <person name="Andreopoulos W."/>
            <person name="Labutti K."/>
            <person name="Pangilinan J."/>
            <person name="Ruiz-Duenas F.J."/>
            <person name="Barrasa J.M."/>
            <person name="Sanchez-Garcia M."/>
            <person name="Camarero S."/>
            <person name="Miyauchi S."/>
            <person name="Serrano A."/>
            <person name="Linde D."/>
            <person name="Babiker R."/>
            <person name="Drula E."/>
            <person name="Ayuso-Fernandez I."/>
            <person name="Pacheco R."/>
            <person name="Padilla G."/>
            <person name="Ferreira P."/>
            <person name="Barriuso J."/>
            <person name="Kellner H."/>
            <person name="Castanera R."/>
            <person name="Alfaro M."/>
            <person name="Ramirez L."/>
            <person name="Pisabarro A.G."/>
            <person name="Kuo A."/>
            <person name="Tritt A."/>
            <person name="Lipzen A."/>
            <person name="He G."/>
            <person name="Yan M."/>
            <person name="Ng V."/>
            <person name="Cullen D."/>
            <person name="Martin F."/>
            <person name="Rosso M.-N."/>
            <person name="Henrissat B."/>
            <person name="Hibbett D."/>
            <person name="Martinez A.T."/>
            <person name="Grigoriev I.V."/>
        </authorList>
    </citation>
    <scope>NUCLEOTIDE SEQUENCE</scope>
    <source>
        <strain evidence="2">MF-IS2</strain>
    </source>
</reference>
<name>A0A9P5XN03_9AGAR</name>
<feature type="compositionally biased region" description="Gly residues" evidence="1">
    <location>
        <begin position="392"/>
        <end position="402"/>
    </location>
</feature>
<dbReference type="OrthoDB" id="21643at2759"/>
<accession>A0A9P5XN03</accession>
<feature type="compositionally biased region" description="Basic residues" evidence="1">
    <location>
        <begin position="382"/>
        <end position="391"/>
    </location>
</feature>
<keyword evidence="3" id="KW-1185">Reference proteome</keyword>
<dbReference type="AlphaFoldDB" id="A0A9P5XN03"/>
<proteinExistence type="predicted"/>
<dbReference type="EMBL" id="MU151054">
    <property type="protein sequence ID" value="KAF9454472.1"/>
    <property type="molecule type" value="Genomic_DNA"/>
</dbReference>
<dbReference type="Proteomes" id="UP000807342">
    <property type="component" value="Unassembled WGS sequence"/>
</dbReference>
<gene>
    <name evidence="2" type="ORF">P691DRAFT_770652</name>
</gene>
<feature type="compositionally biased region" description="Acidic residues" evidence="1">
    <location>
        <begin position="60"/>
        <end position="92"/>
    </location>
</feature>
<feature type="region of interest" description="Disordered" evidence="1">
    <location>
        <begin position="46"/>
        <end position="130"/>
    </location>
</feature>
<evidence type="ECO:0000313" key="3">
    <source>
        <dbReference type="Proteomes" id="UP000807342"/>
    </source>
</evidence>
<feature type="region of interest" description="Disordered" evidence="1">
    <location>
        <begin position="151"/>
        <end position="184"/>
    </location>
</feature>
<protein>
    <submittedName>
        <fullName evidence="2">Uncharacterized protein</fullName>
    </submittedName>
</protein>
<comment type="caution">
    <text evidence="2">The sequence shown here is derived from an EMBL/GenBank/DDBJ whole genome shotgun (WGS) entry which is preliminary data.</text>
</comment>
<organism evidence="2 3">
    <name type="scientific">Macrolepiota fuliginosa MF-IS2</name>
    <dbReference type="NCBI Taxonomy" id="1400762"/>
    <lineage>
        <taxon>Eukaryota</taxon>
        <taxon>Fungi</taxon>
        <taxon>Dikarya</taxon>
        <taxon>Basidiomycota</taxon>
        <taxon>Agaricomycotina</taxon>
        <taxon>Agaricomycetes</taxon>
        <taxon>Agaricomycetidae</taxon>
        <taxon>Agaricales</taxon>
        <taxon>Agaricineae</taxon>
        <taxon>Agaricaceae</taxon>
        <taxon>Macrolepiota</taxon>
    </lineage>
</organism>
<evidence type="ECO:0000313" key="2">
    <source>
        <dbReference type="EMBL" id="KAF9454472.1"/>
    </source>
</evidence>
<feature type="region of interest" description="Disordered" evidence="1">
    <location>
        <begin position="382"/>
        <end position="402"/>
    </location>
</feature>
<sequence>MRKERKRAKKPDVRARRKKIDMTKFGSVYLKGRFLDVDVPEGVGVGGIVEEGAYMRVEDGSSEDEGEEAVEEDDEEREDEDEKEDSELEEEAAAVQPTPATARLPSPPPAISTAKPQPPQPTPAPTSSDINLTLEKQNSMNILASLFGASSNDDEDAWIGKESPGSDVDEADLQSAQSRVQTRGAGDDDIDFELVLGKVGRWDALHWLRTSRTLKQRKRRRRRKETEGFSLLGHLNLDVDLELDEDVPFYIAHDGDDLVANELAVGEQTAPVPTSVPPPSTAMGRQTKQTRTVPQITLDPSKPLFSPLAMLSAHSTVTPSFVSSVSTDARGRPKDLYDTLAAKGWDWRSTGFCRTQNKDEIREKWEREKGELTRGWKKRWKEAGRVRRRGKGAGAGAGGEDV</sequence>
<feature type="compositionally biased region" description="Pro residues" evidence="1">
    <location>
        <begin position="105"/>
        <end position="124"/>
    </location>
</feature>